<evidence type="ECO:0000313" key="3">
    <source>
        <dbReference type="Proteomes" id="UP000287247"/>
    </source>
</evidence>
<keyword evidence="3" id="KW-1185">Reference proteome</keyword>
<feature type="signal peptide" evidence="1">
    <location>
        <begin position="1"/>
        <end position="26"/>
    </location>
</feature>
<comment type="caution">
    <text evidence="2">The sequence shown here is derived from an EMBL/GenBank/DDBJ whole genome shotgun (WGS) entry which is preliminary data.</text>
</comment>
<dbReference type="OrthoDB" id="428360at2"/>
<accession>A0A401IEY2</accession>
<reference evidence="3" key="1">
    <citation type="submission" date="2017-05" db="EMBL/GenBank/DDBJ databases">
        <title>Physiological properties and genetic analysis related to exopolysaccharide production of fresh-water unicellular cyanobacterium Aphanothece sacrum, Suizenji Nori, that has been cultured as a food source in Japan.</title>
        <authorList>
            <person name="Kanesaki Y."/>
            <person name="Yoshikawa S."/>
            <person name="Ohki K."/>
        </authorList>
    </citation>
    <scope>NUCLEOTIDE SEQUENCE [LARGE SCALE GENOMIC DNA]</scope>
    <source>
        <strain evidence="3">FPU1</strain>
    </source>
</reference>
<gene>
    <name evidence="2" type="ORF">AsFPU1_1201</name>
</gene>
<dbReference type="Proteomes" id="UP000287247">
    <property type="component" value="Unassembled WGS sequence"/>
</dbReference>
<dbReference type="NCBIfam" id="TIGR04260">
    <property type="entry name" value="Cyano_gly_rpt"/>
    <property type="match status" value="1"/>
</dbReference>
<feature type="chain" id="PRO_5019076507" evidence="1">
    <location>
        <begin position="27"/>
        <end position="138"/>
    </location>
</feature>
<dbReference type="RefSeq" id="WP_124973925.1">
    <property type="nucleotide sequence ID" value="NZ_BDQK01000005.1"/>
</dbReference>
<sequence>MNITTKVTCVGFLLAISTLTISGANATSFLPQSESISPNIESRLSRLTEAMKQRGIEPLRTSEANEDLMAIGWGNGNGGGWGNLRGGGGFANRNGGGSFINRNNPWRNGGFNNRNWGDGGSFINRNGWPNGGGFVNRW</sequence>
<dbReference type="EMBL" id="BDQK01000005">
    <property type="protein sequence ID" value="GBF79801.1"/>
    <property type="molecule type" value="Genomic_DNA"/>
</dbReference>
<dbReference type="GO" id="GO:0004386">
    <property type="term" value="F:helicase activity"/>
    <property type="evidence" value="ECO:0007669"/>
    <property type="project" value="UniProtKB-KW"/>
</dbReference>
<name>A0A401IEY2_APHSA</name>
<protein>
    <submittedName>
        <fullName evidence="2">RNA helicase</fullName>
    </submittedName>
</protein>
<keyword evidence="2" id="KW-0547">Nucleotide-binding</keyword>
<dbReference type="InterPro" id="IPR026356">
    <property type="entry name" value="GrrA/OscA1_RiPP"/>
</dbReference>
<keyword evidence="2" id="KW-0347">Helicase</keyword>
<evidence type="ECO:0000313" key="2">
    <source>
        <dbReference type="EMBL" id="GBF79801.1"/>
    </source>
</evidence>
<organism evidence="2 3">
    <name type="scientific">Aphanothece sacrum FPU1</name>
    <dbReference type="NCBI Taxonomy" id="1920663"/>
    <lineage>
        <taxon>Bacteria</taxon>
        <taxon>Bacillati</taxon>
        <taxon>Cyanobacteriota</taxon>
        <taxon>Cyanophyceae</taxon>
        <taxon>Oscillatoriophycideae</taxon>
        <taxon>Chroococcales</taxon>
        <taxon>Aphanothecaceae</taxon>
        <taxon>Aphanothece</taxon>
    </lineage>
</organism>
<keyword evidence="2" id="KW-0378">Hydrolase</keyword>
<dbReference type="AlphaFoldDB" id="A0A401IEY2"/>
<keyword evidence="1" id="KW-0732">Signal</keyword>
<proteinExistence type="predicted"/>
<keyword evidence="2" id="KW-0067">ATP-binding</keyword>
<evidence type="ECO:0000256" key="1">
    <source>
        <dbReference type="SAM" id="SignalP"/>
    </source>
</evidence>